<evidence type="ECO:0000256" key="1">
    <source>
        <dbReference type="ARBA" id="ARBA00004613"/>
    </source>
</evidence>
<dbReference type="InterPro" id="IPR011626">
    <property type="entry name" value="Alpha-macroglobulin_TED"/>
</dbReference>
<dbReference type="InterPro" id="IPR047565">
    <property type="entry name" value="Alpha-macroglob_thiol-ester_cl"/>
</dbReference>
<dbReference type="InterPro" id="IPR009048">
    <property type="entry name" value="A-macroglobulin_rcpt-bd"/>
</dbReference>
<dbReference type="Gene3D" id="2.20.210.20">
    <property type="match status" value="1"/>
</dbReference>
<dbReference type="EMBL" id="JAFDVH010000001">
    <property type="protein sequence ID" value="KAG7491368.1"/>
    <property type="molecule type" value="Genomic_DNA"/>
</dbReference>
<dbReference type="SUPFAM" id="SSF49410">
    <property type="entry name" value="Alpha-macroglobulin receptor domain"/>
    <property type="match status" value="1"/>
</dbReference>
<dbReference type="SMART" id="SM01361">
    <property type="entry name" value="A2M_recep"/>
    <property type="match status" value="1"/>
</dbReference>
<dbReference type="InterPro" id="IPR011625">
    <property type="entry name" value="A2M_N_BRD"/>
</dbReference>
<dbReference type="AlphaFoldDB" id="A0A9D3QEN9"/>
<dbReference type="InterPro" id="IPR036595">
    <property type="entry name" value="A-macroglobulin_rcpt-bd_sf"/>
</dbReference>
<evidence type="ECO:0000259" key="4">
    <source>
        <dbReference type="PROSITE" id="PS50189"/>
    </source>
</evidence>
<keyword evidence="2" id="KW-0964">Secreted</keyword>
<dbReference type="PANTHER" id="PTHR11412:SF81">
    <property type="entry name" value="COMPLEMENT C3"/>
    <property type="match status" value="1"/>
</dbReference>
<dbReference type="InterPro" id="IPR018933">
    <property type="entry name" value="Netrin_module_non-TIMP"/>
</dbReference>
<name>A0A9D3QEN9_MEGAT</name>
<dbReference type="InterPro" id="IPR050473">
    <property type="entry name" value="A2M/Complement_sys"/>
</dbReference>
<comment type="subcellular location">
    <subcellularLocation>
        <location evidence="1">Secreted</location>
    </subcellularLocation>
</comment>
<dbReference type="OrthoDB" id="6359008at2759"/>
<dbReference type="SMART" id="SM00643">
    <property type="entry name" value="C345C"/>
    <property type="match status" value="1"/>
</dbReference>
<proteinExistence type="predicted"/>
<dbReference type="SUPFAM" id="SSF50242">
    <property type="entry name" value="TIMP-like"/>
    <property type="match status" value="1"/>
</dbReference>
<feature type="domain" description="NTR" evidence="4">
    <location>
        <begin position="475"/>
        <end position="661"/>
    </location>
</feature>
<dbReference type="Gene3D" id="2.60.120.1540">
    <property type="match status" value="1"/>
</dbReference>
<dbReference type="Pfam" id="PF07703">
    <property type="entry name" value="A2M_BRD"/>
    <property type="match status" value="1"/>
</dbReference>
<dbReference type="SUPFAM" id="SSF48239">
    <property type="entry name" value="Terpenoid cyclases/Protein prenyltransferases"/>
    <property type="match status" value="1"/>
</dbReference>
<keyword evidence="3" id="KW-1015">Disulfide bond</keyword>
<dbReference type="SMART" id="SM01419">
    <property type="entry name" value="Thiol-ester_cl"/>
    <property type="match status" value="1"/>
</dbReference>
<dbReference type="InterPro" id="IPR008993">
    <property type="entry name" value="TIMP-like_OB-fold"/>
</dbReference>
<dbReference type="Gene3D" id="1.50.10.20">
    <property type="match status" value="3"/>
</dbReference>
<gene>
    <name evidence="5" type="ORF">MATL_G00002870</name>
</gene>
<dbReference type="PANTHER" id="PTHR11412">
    <property type="entry name" value="MACROGLOBULIN / COMPLEMENT"/>
    <property type="match status" value="1"/>
</dbReference>
<dbReference type="InterPro" id="IPR008930">
    <property type="entry name" value="Terpenoid_cyclase/PrenylTrfase"/>
</dbReference>
<reference evidence="5" key="1">
    <citation type="submission" date="2021-01" db="EMBL/GenBank/DDBJ databases">
        <authorList>
            <person name="Zahm M."/>
            <person name="Roques C."/>
            <person name="Cabau C."/>
            <person name="Klopp C."/>
            <person name="Donnadieu C."/>
            <person name="Jouanno E."/>
            <person name="Lampietro C."/>
            <person name="Louis A."/>
            <person name="Herpin A."/>
            <person name="Echchiki A."/>
            <person name="Berthelot C."/>
            <person name="Parey E."/>
            <person name="Roest-Crollius H."/>
            <person name="Braasch I."/>
            <person name="Postlethwait J."/>
            <person name="Bobe J."/>
            <person name="Montfort J."/>
            <person name="Bouchez O."/>
            <person name="Begum T."/>
            <person name="Mejri S."/>
            <person name="Adams A."/>
            <person name="Chen W.-J."/>
            <person name="Guiguen Y."/>
        </authorList>
    </citation>
    <scope>NUCLEOTIDE SEQUENCE</scope>
    <source>
        <strain evidence="5">YG-15Mar2019-1</strain>
        <tissue evidence="5">Brain</tissue>
    </source>
</reference>
<dbReference type="InterPro" id="IPR001134">
    <property type="entry name" value="Netrin_domain"/>
</dbReference>
<dbReference type="InterPro" id="IPR013783">
    <property type="entry name" value="Ig-like_fold"/>
</dbReference>
<evidence type="ECO:0000313" key="6">
    <source>
        <dbReference type="Proteomes" id="UP001046870"/>
    </source>
</evidence>
<evidence type="ECO:0000313" key="5">
    <source>
        <dbReference type="EMBL" id="KAG7491368.1"/>
    </source>
</evidence>
<dbReference type="Pfam" id="PF07678">
    <property type="entry name" value="TED_complement"/>
    <property type="match status" value="3"/>
</dbReference>
<protein>
    <recommendedName>
        <fullName evidence="4">NTR domain-containing protein</fullName>
    </recommendedName>
</protein>
<comment type="caution">
    <text evidence="5">The sequence shown here is derived from an EMBL/GenBank/DDBJ whole genome shotgun (WGS) entry which is preliminary data.</text>
</comment>
<dbReference type="Gene3D" id="2.60.40.10">
    <property type="entry name" value="Immunoglobulins"/>
    <property type="match status" value="1"/>
</dbReference>
<dbReference type="Gene3D" id="2.60.40.690">
    <property type="entry name" value="Alpha-macroglobulin, receptor-binding domain"/>
    <property type="match status" value="1"/>
</dbReference>
<dbReference type="Pfam" id="PF01759">
    <property type="entry name" value="NTR"/>
    <property type="match status" value="1"/>
</dbReference>
<dbReference type="GO" id="GO:0005615">
    <property type="term" value="C:extracellular space"/>
    <property type="evidence" value="ECO:0007669"/>
    <property type="project" value="InterPro"/>
</dbReference>
<dbReference type="Gene3D" id="2.60.40.1930">
    <property type="match status" value="1"/>
</dbReference>
<accession>A0A9D3QEN9</accession>
<dbReference type="Gene3D" id="2.40.50.120">
    <property type="match status" value="1"/>
</dbReference>
<evidence type="ECO:0000256" key="3">
    <source>
        <dbReference type="ARBA" id="ARBA00023157"/>
    </source>
</evidence>
<dbReference type="PROSITE" id="PS50189">
    <property type="entry name" value="NTR"/>
    <property type="match status" value="1"/>
</dbReference>
<evidence type="ECO:0000256" key="2">
    <source>
        <dbReference type="ARBA" id="ARBA00022525"/>
    </source>
</evidence>
<organism evidence="5 6">
    <name type="scientific">Megalops atlanticus</name>
    <name type="common">Tarpon</name>
    <name type="synonym">Clupea gigantea</name>
    <dbReference type="NCBI Taxonomy" id="7932"/>
    <lineage>
        <taxon>Eukaryota</taxon>
        <taxon>Metazoa</taxon>
        <taxon>Chordata</taxon>
        <taxon>Craniata</taxon>
        <taxon>Vertebrata</taxon>
        <taxon>Euteleostomi</taxon>
        <taxon>Actinopterygii</taxon>
        <taxon>Neopterygii</taxon>
        <taxon>Teleostei</taxon>
        <taxon>Elopiformes</taxon>
        <taxon>Megalopidae</taxon>
        <taxon>Megalops</taxon>
    </lineage>
</organism>
<keyword evidence="6" id="KW-1185">Reference proteome</keyword>
<dbReference type="Proteomes" id="UP001046870">
    <property type="component" value="Chromosome 1"/>
</dbReference>
<sequence length="663" mass="73148">MNKGQLVRAARHERLRGQSLVMISLPVTKDMIPSFRFVAYYHVGTEVVSDSVWVDVKDTCIGTTPNALITLRLAEGAHFGHQVRVELMETEEVCSAASRKRKYRMDAIEMDPMSSRAIPFVIIPMALGQHSIEVKAAVSDSSLTDGVKKDLRVVPEGVVTINEVATVVLKPSDHGGIQVEKIDIVKLHSQVPGSPADTFVRLTGKLPSQIVEAAISGAPLGSLITQPSGEGESNMITMSSPLITTHYLDKTGQWDKVGVDRREEAIKFIQMAKVFGMAYSLISIQEDVICSALKWLVLNAQQSDGIFKEDAPVIDGEMVSLPDSMKKASEFLSRRIHTLTNPYAVAMASYALALEGKHQLPGLLRFASAGYALMALVKAKEFDQAGRVVKWLTEQGFHGGGSGSTQATLIVLQAVAQYMVEVPDLKDIDLEVSLNISGRAKPVNWNLTNENAYVTHSEKVMTLYHALPEEKVTDCKNFDLQVKIEKQPEVGDENALETYKMTIEMTYLSPERDATMSILDITMLTGFIADKKDLDRVSHKLSDRVVFRVHQMTRVGLLQPAAVTLYEYYAMGSDTDVGGKERIFLAHPSCREAIDLREGKTYLIMGESDDLIRGKDRLQYMLGGGTWIEYWPTEAECQEPAYSDTCNGITSAAEELQTFGCPT</sequence>